<evidence type="ECO:0000256" key="5">
    <source>
        <dbReference type="ARBA" id="ARBA00030001"/>
    </source>
</evidence>
<dbReference type="OrthoDB" id="1716617at2"/>
<dbReference type="InterPro" id="IPR023101">
    <property type="entry name" value="AF1862-like_dom_sf"/>
</dbReference>
<dbReference type="Proteomes" id="UP000184465">
    <property type="component" value="Unassembled WGS sequence"/>
</dbReference>
<evidence type="ECO:0000256" key="2">
    <source>
        <dbReference type="ARBA" id="ARBA00006161"/>
    </source>
</evidence>
<comment type="similarity">
    <text evidence="2">Belongs to the CRISPR system Cmr5 family.</text>
</comment>
<reference evidence="6 7" key="1">
    <citation type="submission" date="2016-11" db="EMBL/GenBank/DDBJ databases">
        <authorList>
            <person name="Jaros S."/>
            <person name="Januszkiewicz K."/>
            <person name="Wedrychowicz H."/>
        </authorList>
    </citation>
    <scope>NUCLEOTIDE SEQUENCE [LARGE SCALE GENOMIC DNA]</scope>
    <source>
        <strain evidence="6 7">DSM 15212</strain>
    </source>
</reference>
<dbReference type="GO" id="GO:0005737">
    <property type="term" value="C:cytoplasm"/>
    <property type="evidence" value="ECO:0007669"/>
    <property type="project" value="UniProtKB-SubCell"/>
</dbReference>
<protein>
    <recommendedName>
        <fullName evidence="5">CRISPR type III-B/RAMP module-associated protein Cmr5</fullName>
    </recommendedName>
</protein>
<dbReference type="Gene3D" id="1.10.520.30">
    <property type="entry name" value="AF1862-like domain"/>
    <property type="match status" value="1"/>
</dbReference>
<dbReference type="RefSeq" id="WP_073151081.1">
    <property type="nucleotide sequence ID" value="NZ_FRAG01000038.1"/>
</dbReference>
<evidence type="ECO:0000313" key="7">
    <source>
        <dbReference type="Proteomes" id="UP000184465"/>
    </source>
</evidence>
<name>A0A1M6QSY8_PARC5</name>
<dbReference type="InterPro" id="IPR010160">
    <property type="entry name" value="CRISPR-assoc_prot_Cmr5"/>
</dbReference>
<sequence length="110" mass="13638">MLTSNDEKIRFIHEYFSKHIKNKEKFKYVEDIPFMIRNNGLFNTLMYLRDKGKEESIFVMFSNYYEIISQSDNLLIDIFNMHKELNRDYLIYTHEFYEFACQLKIYFRTI</sequence>
<gene>
    <name evidence="6" type="ORF">SAMN02745912_02715</name>
</gene>
<organism evidence="6 7">
    <name type="scientific">Paramaledivibacter caminithermalis (strain DSM 15212 / CIP 107654 / DViRD3)</name>
    <name type="common">Clostridium caminithermale</name>
    <dbReference type="NCBI Taxonomy" id="1121301"/>
    <lineage>
        <taxon>Bacteria</taxon>
        <taxon>Bacillati</taxon>
        <taxon>Bacillota</taxon>
        <taxon>Clostridia</taxon>
        <taxon>Peptostreptococcales</taxon>
        <taxon>Caminicellaceae</taxon>
        <taxon>Paramaledivibacter</taxon>
    </lineage>
</organism>
<proteinExistence type="inferred from homology"/>
<keyword evidence="4" id="KW-0051">Antiviral defense</keyword>
<dbReference type="GO" id="GO:0051607">
    <property type="term" value="P:defense response to virus"/>
    <property type="evidence" value="ECO:0007669"/>
    <property type="project" value="UniProtKB-KW"/>
</dbReference>
<evidence type="ECO:0000313" key="6">
    <source>
        <dbReference type="EMBL" id="SHK23334.1"/>
    </source>
</evidence>
<accession>A0A1M6QSY8</accession>
<keyword evidence="3" id="KW-0963">Cytoplasm</keyword>
<dbReference type="EMBL" id="FRAG01000038">
    <property type="protein sequence ID" value="SHK23334.1"/>
    <property type="molecule type" value="Genomic_DNA"/>
</dbReference>
<evidence type="ECO:0000256" key="3">
    <source>
        <dbReference type="ARBA" id="ARBA00022490"/>
    </source>
</evidence>
<keyword evidence="7" id="KW-1185">Reference proteome</keyword>
<dbReference type="SUPFAM" id="SSF158568">
    <property type="entry name" value="AF1862-like"/>
    <property type="match status" value="1"/>
</dbReference>
<dbReference type="STRING" id="1121301.SAMN02745912_02715"/>
<comment type="subcellular location">
    <subcellularLocation>
        <location evidence="1">Cytoplasm</location>
    </subcellularLocation>
</comment>
<dbReference type="Pfam" id="PF09701">
    <property type="entry name" value="Cas_Cmr5"/>
    <property type="match status" value="1"/>
</dbReference>
<dbReference type="AlphaFoldDB" id="A0A1M6QSY8"/>
<evidence type="ECO:0000256" key="1">
    <source>
        <dbReference type="ARBA" id="ARBA00004496"/>
    </source>
</evidence>
<evidence type="ECO:0000256" key="4">
    <source>
        <dbReference type="ARBA" id="ARBA00023118"/>
    </source>
</evidence>